<accession>A0A822CYZ6</accession>
<dbReference type="Proteomes" id="UP000663848">
    <property type="component" value="Unassembled WGS sequence"/>
</dbReference>
<proteinExistence type="predicted"/>
<protein>
    <submittedName>
        <fullName evidence="1">Uncharacterized protein</fullName>
    </submittedName>
</protein>
<evidence type="ECO:0000313" key="2">
    <source>
        <dbReference type="Proteomes" id="UP000663848"/>
    </source>
</evidence>
<reference evidence="1" key="1">
    <citation type="submission" date="2021-02" db="EMBL/GenBank/DDBJ databases">
        <authorList>
            <person name="Nowell W R."/>
        </authorList>
    </citation>
    <scope>NUCLEOTIDE SEQUENCE</scope>
</reference>
<dbReference type="AlphaFoldDB" id="A0A822CYZ6"/>
<name>A0A822CYZ6_9BILA</name>
<dbReference type="EMBL" id="CAJOBR010053041">
    <property type="protein sequence ID" value="CAF5055487.1"/>
    <property type="molecule type" value="Genomic_DNA"/>
</dbReference>
<organism evidence="1 2">
    <name type="scientific">Rotaria socialis</name>
    <dbReference type="NCBI Taxonomy" id="392032"/>
    <lineage>
        <taxon>Eukaryota</taxon>
        <taxon>Metazoa</taxon>
        <taxon>Spiralia</taxon>
        <taxon>Gnathifera</taxon>
        <taxon>Rotifera</taxon>
        <taxon>Eurotatoria</taxon>
        <taxon>Bdelloidea</taxon>
        <taxon>Philodinida</taxon>
        <taxon>Philodinidae</taxon>
        <taxon>Rotaria</taxon>
    </lineage>
</organism>
<gene>
    <name evidence="1" type="ORF">QYT958_LOCUS42345</name>
</gene>
<evidence type="ECO:0000313" key="1">
    <source>
        <dbReference type="EMBL" id="CAF5055487.1"/>
    </source>
</evidence>
<feature type="non-terminal residue" evidence="1">
    <location>
        <position position="62"/>
    </location>
</feature>
<sequence>MNAKSTGWHELSSGIEAYFCSSSLCNNGSYERPDLSTTTREIIIATEHQTPKPTPTPAMLTT</sequence>
<comment type="caution">
    <text evidence="1">The sequence shown here is derived from an EMBL/GenBank/DDBJ whole genome shotgun (WGS) entry which is preliminary data.</text>
</comment>